<proteinExistence type="predicted"/>
<keyword evidence="11 18" id="KW-1133">Transmembrane helix</keyword>
<dbReference type="PANTHER" id="PTHR32282">
    <property type="entry name" value="BINDING PROTEIN TRANSPEPTIDASE, PUTATIVE-RELATED"/>
    <property type="match status" value="1"/>
</dbReference>
<dbReference type="Pfam" id="PF00905">
    <property type="entry name" value="Transpeptidase"/>
    <property type="match status" value="1"/>
</dbReference>
<dbReference type="GO" id="GO:0030288">
    <property type="term" value="C:outer membrane-bounded periplasmic space"/>
    <property type="evidence" value="ECO:0007669"/>
    <property type="project" value="TreeGrafter"/>
</dbReference>
<keyword evidence="4" id="KW-0645">Protease</keyword>
<comment type="pathway">
    <text evidence="2">Cell wall biogenesis; peptidoglycan biosynthesis.</text>
</comment>
<comment type="catalytic activity">
    <reaction evidence="15">
        <text>Preferential cleavage: (Ac)2-L-Lys-D-Ala-|-D-Ala. Also transpeptidation of peptidyl-alanyl moieties that are N-acyl substituents of D-alanine.</text>
        <dbReference type="EC" id="3.4.16.4"/>
    </reaction>
</comment>
<dbReference type="FunFam" id="1.10.3810.10:FF:000003">
    <property type="entry name" value="Penicillin-binding protein 1a"/>
    <property type="match status" value="1"/>
</dbReference>
<dbReference type="InterPro" id="IPR012338">
    <property type="entry name" value="Beta-lactam/transpept-like"/>
</dbReference>
<feature type="domain" description="Penicillin-binding protein transpeptidase" evidence="19">
    <location>
        <begin position="415"/>
        <end position="646"/>
    </location>
</feature>
<evidence type="ECO:0000256" key="8">
    <source>
        <dbReference type="ARBA" id="ARBA00022801"/>
    </source>
</evidence>
<evidence type="ECO:0000256" key="18">
    <source>
        <dbReference type="SAM" id="Phobius"/>
    </source>
</evidence>
<name>A0AAV3X4R4_9CYAN</name>
<dbReference type="GO" id="GO:0009252">
    <property type="term" value="P:peptidoglycan biosynthetic process"/>
    <property type="evidence" value="ECO:0007669"/>
    <property type="project" value="UniProtKB-KW"/>
</dbReference>
<feature type="compositionally biased region" description="Polar residues" evidence="17">
    <location>
        <begin position="927"/>
        <end position="937"/>
    </location>
</feature>
<comment type="caution">
    <text evidence="21">The sequence shown here is derived from an EMBL/GenBank/DDBJ whole genome shotgun (WGS) entry which is preliminary data.</text>
</comment>
<feature type="compositionally biased region" description="Polar residues" evidence="17">
    <location>
        <begin position="757"/>
        <end position="768"/>
    </location>
</feature>
<dbReference type="Gene3D" id="3.40.710.10">
    <property type="entry name" value="DD-peptidase/beta-lactamase superfamily"/>
    <property type="match status" value="1"/>
</dbReference>
<evidence type="ECO:0000256" key="2">
    <source>
        <dbReference type="ARBA" id="ARBA00004752"/>
    </source>
</evidence>
<evidence type="ECO:0000256" key="16">
    <source>
        <dbReference type="ARBA" id="ARBA00049902"/>
    </source>
</evidence>
<dbReference type="RefSeq" id="WP_373872730.1">
    <property type="nucleotide sequence ID" value="NZ_BLAY01000001.1"/>
</dbReference>
<keyword evidence="7 18" id="KW-0812">Transmembrane</keyword>
<evidence type="ECO:0000259" key="20">
    <source>
        <dbReference type="Pfam" id="PF00912"/>
    </source>
</evidence>
<keyword evidence="9" id="KW-0133">Cell shape</keyword>
<reference evidence="21" key="1">
    <citation type="submission" date="2019-10" db="EMBL/GenBank/DDBJ databases">
        <title>Draft genome sequece of Microseira wollei NIES-4236.</title>
        <authorList>
            <person name="Yamaguchi H."/>
            <person name="Suzuki S."/>
            <person name="Kawachi M."/>
        </authorList>
    </citation>
    <scope>NUCLEOTIDE SEQUENCE</scope>
    <source>
        <strain evidence="21">NIES-4236</strain>
    </source>
</reference>
<evidence type="ECO:0000256" key="15">
    <source>
        <dbReference type="ARBA" id="ARBA00034000"/>
    </source>
</evidence>
<dbReference type="AlphaFoldDB" id="A0AAV3X4R4"/>
<keyword evidence="3" id="KW-0121">Carboxypeptidase</keyword>
<evidence type="ECO:0000256" key="12">
    <source>
        <dbReference type="ARBA" id="ARBA00023136"/>
    </source>
</evidence>
<organism evidence="21 22">
    <name type="scientific">Microseira wollei NIES-4236</name>
    <dbReference type="NCBI Taxonomy" id="2530354"/>
    <lineage>
        <taxon>Bacteria</taxon>
        <taxon>Bacillati</taxon>
        <taxon>Cyanobacteriota</taxon>
        <taxon>Cyanophyceae</taxon>
        <taxon>Oscillatoriophycideae</taxon>
        <taxon>Aerosakkonematales</taxon>
        <taxon>Aerosakkonemataceae</taxon>
        <taxon>Microseira</taxon>
    </lineage>
</organism>
<evidence type="ECO:0000256" key="14">
    <source>
        <dbReference type="ARBA" id="ARBA00023316"/>
    </source>
</evidence>
<feature type="compositionally biased region" description="Low complexity" evidence="17">
    <location>
        <begin position="906"/>
        <end position="916"/>
    </location>
</feature>
<evidence type="ECO:0000256" key="1">
    <source>
        <dbReference type="ARBA" id="ARBA00004370"/>
    </source>
</evidence>
<dbReference type="EMBL" id="BLAY01000001">
    <property type="protein sequence ID" value="GET35294.1"/>
    <property type="molecule type" value="Genomic_DNA"/>
</dbReference>
<feature type="compositionally biased region" description="Low complexity" evidence="17">
    <location>
        <begin position="1002"/>
        <end position="1018"/>
    </location>
</feature>
<feature type="compositionally biased region" description="Low complexity" evidence="17">
    <location>
        <begin position="821"/>
        <end position="834"/>
    </location>
</feature>
<evidence type="ECO:0000256" key="11">
    <source>
        <dbReference type="ARBA" id="ARBA00022989"/>
    </source>
</evidence>
<dbReference type="PANTHER" id="PTHR32282:SF31">
    <property type="entry name" value="PEPTIDOGLYCAN GLYCOSYLTRANSFERASE"/>
    <property type="match status" value="1"/>
</dbReference>
<feature type="compositionally biased region" description="Low complexity" evidence="17">
    <location>
        <begin position="843"/>
        <end position="856"/>
    </location>
</feature>
<dbReference type="SUPFAM" id="SSF56601">
    <property type="entry name" value="beta-lactamase/transpeptidase-like"/>
    <property type="match status" value="1"/>
</dbReference>
<dbReference type="InterPro" id="IPR050396">
    <property type="entry name" value="Glycosyltr_51/Transpeptidase"/>
</dbReference>
<keyword evidence="8" id="KW-0378">Hydrolase</keyword>
<feature type="region of interest" description="Disordered" evidence="17">
    <location>
        <begin position="688"/>
        <end position="1025"/>
    </location>
</feature>
<dbReference type="NCBIfam" id="TIGR02074">
    <property type="entry name" value="PBP_1a_fam"/>
    <property type="match status" value="1"/>
</dbReference>
<keyword evidence="12 18" id="KW-0472">Membrane</keyword>
<feature type="compositionally biased region" description="Low complexity" evidence="17">
    <location>
        <begin position="949"/>
        <end position="995"/>
    </location>
</feature>
<feature type="compositionally biased region" description="Low complexity" evidence="17">
    <location>
        <begin position="799"/>
        <end position="812"/>
    </location>
</feature>
<dbReference type="GO" id="GO:0071555">
    <property type="term" value="P:cell wall organization"/>
    <property type="evidence" value="ECO:0007669"/>
    <property type="project" value="UniProtKB-KW"/>
</dbReference>
<feature type="compositionally biased region" description="Polar residues" evidence="17">
    <location>
        <begin position="886"/>
        <end position="895"/>
    </location>
</feature>
<keyword evidence="6" id="KW-0808">Transferase</keyword>
<evidence type="ECO:0000313" key="21">
    <source>
        <dbReference type="EMBL" id="GET35294.1"/>
    </source>
</evidence>
<dbReference type="Pfam" id="PF00912">
    <property type="entry name" value="Transgly"/>
    <property type="match status" value="1"/>
</dbReference>
<dbReference type="GO" id="GO:0008955">
    <property type="term" value="F:peptidoglycan glycosyltransferase activity"/>
    <property type="evidence" value="ECO:0007669"/>
    <property type="project" value="UniProtKB-EC"/>
</dbReference>
<feature type="compositionally biased region" description="Low complexity" evidence="17">
    <location>
        <begin position="777"/>
        <end position="790"/>
    </location>
</feature>
<evidence type="ECO:0000256" key="6">
    <source>
        <dbReference type="ARBA" id="ARBA00022679"/>
    </source>
</evidence>
<feature type="region of interest" description="Disordered" evidence="17">
    <location>
        <begin position="16"/>
        <end position="38"/>
    </location>
</feature>
<feature type="domain" description="Glycosyl transferase family 51" evidence="20">
    <location>
        <begin position="148"/>
        <end position="323"/>
    </location>
</feature>
<dbReference type="SUPFAM" id="SSF53955">
    <property type="entry name" value="Lysozyme-like"/>
    <property type="match status" value="1"/>
</dbReference>
<evidence type="ECO:0000256" key="4">
    <source>
        <dbReference type="ARBA" id="ARBA00022670"/>
    </source>
</evidence>
<keyword evidence="13" id="KW-0511">Multifunctional enzyme</keyword>
<protein>
    <submittedName>
        <fullName evidence="21">1A family penicillin-binding protein</fullName>
    </submittedName>
</protein>
<dbReference type="GO" id="GO:0008360">
    <property type="term" value="P:regulation of cell shape"/>
    <property type="evidence" value="ECO:0007669"/>
    <property type="project" value="UniProtKB-KW"/>
</dbReference>
<dbReference type="InterPro" id="IPR001460">
    <property type="entry name" value="PCN-bd_Tpept"/>
</dbReference>
<dbReference type="Proteomes" id="UP001050975">
    <property type="component" value="Unassembled WGS sequence"/>
</dbReference>
<comment type="catalytic activity">
    <reaction evidence="16">
        <text>[GlcNAc-(1-&gt;4)-Mur2Ac(oyl-L-Ala-gamma-D-Glu-L-Lys-D-Ala-D-Ala)](n)-di-trans,octa-cis-undecaprenyl diphosphate + beta-D-GlcNAc-(1-&gt;4)-Mur2Ac(oyl-L-Ala-gamma-D-Glu-L-Lys-D-Ala-D-Ala)-di-trans,octa-cis-undecaprenyl diphosphate = [GlcNAc-(1-&gt;4)-Mur2Ac(oyl-L-Ala-gamma-D-Glu-L-Lys-D-Ala-D-Ala)](n+1)-di-trans,octa-cis-undecaprenyl diphosphate + di-trans,octa-cis-undecaprenyl diphosphate + H(+)</text>
        <dbReference type="Rhea" id="RHEA:23708"/>
        <dbReference type="Rhea" id="RHEA-COMP:9602"/>
        <dbReference type="Rhea" id="RHEA-COMP:9603"/>
        <dbReference type="ChEBI" id="CHEBI:15378"/>
        <dbReference type="ChEBI" id="CHEBI:58405"/>
        <dbReference type="ChEBI" id="CHEBI:60033"/>
        <dbReference type="ChEBI" id="CHEBI:78435"/>
        <dbReference type="EC" id="2.4.99.28"/>
    </reaction>
</comment>
<keyword evidence="10" id="KW-0573">Peptidoglycan synthesis</keyword>
<keyword evidence="14" id="KW-0961">Cell wall biogenesis/degradation</keyword>
<evidence type="ECO:0000256" key="3">
    <source>
        <dbReference type="ARBA" id="ARBA00022645"/>
    </source>
</evidence>
<dbReference type="GO" id="GO:0009002">
    <property type="term" value="F:serine-type D-Ala-D-Ala carboxypeptidase activity"/>
    <property type="evidence" value="ECO:0007669"/>
    <property type="project" value="UniProtKB-EC"/>
</dbReference>
<dbReference type="Gene3D" id="1.10.3810.10">
    <property type="entry name" value="Biosynthetic peptidoglycan transglycosylase-like"/>
    <property type="match status" value="1"/>
</dbReference>
<keyword evidence="22" id="KW-1185">Reference proteome</keyword>
<evidence type="ECO:0000256" key="5">
    <source>
        <dbReference type="ARBA" id="ARBA00022676"/>
    </source>
</evidence>
<evidence type="ECO:0000256" key="10">
    <source>
        <dbReference type="ARBA" id="ARBA00022984"/>
    </source>
</evidence>
<evidence type="ECO:0000256" key="7">
    <source>
        <dbReference type="ARBA" id="ARBA00022692"/>
    </source>
</evidence>
<dbReference type="InterPro" id="IPR036950">
    <property type="entry name" value="PBP_transglycosylase"/>
</dbReference>
<evidence type="ECO:0000256" key="13">
    <source>
        <dbReference type="ARBA" id="ARBA00023268"/>
    </source>
</evidence>
<feature type="compositionally biased region" description="Basic and acidic residues" evidence="17">
    <location>
        <begin position="688"/>
        <end position="699"/>
    </location>
</feature>
<sequence>MTKFIPELNDISTQFSNSKVAESATTSETKSQSANGVKTLLPLESAVRETDAAPDDASTATTKPKSKLMAAMSRVIPQQVLDSPLLDLKNPMYRSRKFWILTGIGVSVSGGAIAVGVVWWKLDRSLPDPAEALTFVRDGTLTIKAEDGTILQQRGEATREKYSLEEMPPHLVQAFVASEDRRFYQHKGVDYQGILRAVVSNLTARDVVEGGSTITQQLARIVFLSQERSVWRKIREVMLAQKIEQKLTKQQILERYLNLVYLGEGAYGVADAAWVYFSKDLEELTLSEMATLVAMAPAPGKFSPLVDEKAAVARRNLVLQRMQEAKIITPQLAQATIAEPLEIEPAPPKRLATEAPYFTSYVEQELPRLIPPEAVEAGGLIVETSLNRQWQQQAEEVVEKAIARYGRSERFKQAALVAIDPRNGEVKAMVGGTDFDDTQFNRVTQAMRQPGSTFKGFVYTTAIAAGFSPFRGYLDAPFKVDGYTPKNYSETHSGWISMRDALVQSVNTVAVRALIDVGFEPTIETAHKMGIKSELKPVYSLALGGVEVNLLELTGGYGTLATKGKHTEVHGIRRVLDQRGEVLYEAKYQPEEAVDEETAAIMTWMLRGVVNSGTGSAAALPGRQVAGKTGTSDDARDLWFIGYIPQLVTGVWLGNDDNTPTWGASSTAALTWRNFMVKAVDGMEVEKFPPRPDKVEGRKGIIKAEPVRPGQLYTMRIKRASNDDDDDNSRRSRRWRGSDNDSSPSQGVRRRFRVRSENQTASNDDQQTVVRRRRRVFVASSSDSSSSDSSRQWRRRRSYTASSSDNSSSDNSRQWRRRRSYTASSSDNSSSDNSRQWRRRRSYTASSSDNSSSDNSRQWRRRSYTASSSNTRASEQPRVSRRRSYTAASSNTRASEQPRVSRRRSYTASSSDNSASQQPRVSRRRSYTASSSNTRASEQPRVSRRRSYTAASSNTRSSDTSSYTRRRSSSGGSRRSGSGGESTASRRSFRSSTRVTSRRSRPAAARSAAPAPAASAPTIDFKSHH</sequence>
<feature type="transmembrane region" description="Helical" evidence="18">
    <location>
        <begin position="98"/>
        <end position="120"/>
    </location>
</feature>
<dbReference type="InterPro" id="IPR023346">
    <property type="entry name" value="Lysozyme-like_dom_sf"/>
</dbReference>
<evidence type="ECO:0000256" key="17">
    <source>
        <dbReference type="SAM" id="MobiDB-lite"/>
    </source>
</evidence>
<dbReference type="InterPro" id="IPR001264">
    <property type="entry name" value="Glyco_trans_51"/>
</dbReference>
<accession>A0AAV3X4R4</accession>
<evidence type="ECO:0000256" key="9">
    <source>
        <dbReference type="ARBA" id="ARBA00022960"/>
    </source>
</evidence>
<comment type="subcellular location">
    <subcellularLocation>
        <location evidence="1">Membrane</location>
    </subcellularLocation>
</comment>
<feature type="compositionally biased region" description="Polar residues" evidence="17">
    <location>
        <begin position="16"/>
        <end position="36"/>
    </location>
</feature>
<feature type="compositionally biased region" description="Polar residues" evidence="17">
    <location>
        <begin position="864"/>
        <end position="874"/>
    </location>
</feature>
<dbReference type="GO" id="GO:0008658">
    <property type="term" value="F:penicillin binding"/>
    <property type="evidence" value="ECO:0007669"/>
    <property type="project" value="InterPro"/>
</dbReference>
<dbReference type="GO" id="GO:0006508">
    <property type="term" value="P:proteolysis"/>
    <property type="evidence" value="ECO:0007669"/>
    <property type="project" value="UniProtKB-KW"/>
</dbReference>
<gene>
    <name evidence="21" type="ORF">MiSe_00360</name>
</gene>
<evidence type="ECO:0000259" key="19">
    <source>
        <dbReference type="Pfam" id="PF00905"/>
    </source>
</evidence>
<evidence type="ECO:0000313" key="22">
    <source>
        <dbReference type="Proteomes" id="UP001050975"/>
    </source>
</evidence>
<dbReference type="GO" id="GO:0016020">
    <property type="term" value="C:membrane"/>
    <property type="evidence" value="ECO:0007669"/>
    <property type="project" value="UniProtKB-SubCell"/>
</dbReference>
<keyword evidence="5" id="KW-0328">Glycosyltransferase</keyword>